<dbReference type="RefSeq" id="WP_033299581.1">
    <property type="nucleotide sequence ID" value="NZ_JBHSJE010000002.1"/>
</dbReference>
<proteinExistence type="predicted"/>
<comment type="caution">
    <text evidence="1">The sequence shown here is derived from an EMBL/GenBank/DDBJ whole genome shotgun (WGS) entry which is preliminary data.</text>
</comment>
<dbReference type="GeneID" id="31233162"/>
<dbReference type="SUPFAM" id="SSF52266">
    <property type="entry name" value="SGNH hydrolase"/>
    <property type="match status" value="1"/>
</dbReference>
<keyword evidence="2" id="KW-1185">Reference proteome</keyword>
<protein>
    <submittedName>
        <fullName evidence="1">Uncharacterized protein</fullName>
    </submittedName>
</protein>
<sequence>MRTKVITHRLNSMLAPAALTKQAEFVDTSSVFRGHDMCRPSSAQWINPPLPQTSGSAHPPAVGHLITAVEVYERLEK</sequence>
<dbReference type="InterPro" id="IPR036514">
    <property type="entry name" value="SGNH_hydro_sf"/>
</dbReference>
<evidence type="ECO:0000313" key="1">
    <source>
        <dbReference type="EMBL" id="MFC4978755.1"/>
    </source>
</evidence>
<evidence type="ECO:0000313" key="2">
    <source>
        <dbReference type="Proteomes" id="UP001595908"/>
    </source>
</evidence>
<reference evidence="2" key="1">
    <citation type="journal article" date="2019" name="Int. J. Syst. Evol. Microbiol.">
        <title>The Global Catalogue of Microorganisms (GCM) 10K type strain sequencing project: providing services to taxonomists for standard genome sequencing and annotation.</title>
        <authorList>
            <consortium name="The Broad Institute Genomics Platform"/>
            <consortium name="The Broad Institute Genome Sequencing Center for Infectious Disease"/>
            <person name="Wu L."/>
            <person name="Ma J."/>
        </authorList>
    </citation>
    <scope>NUCLEOTIDE SEQUENCE [LARGE SCALE GENOMIC DNA]</scope>
    <source>
        <strain evidence="2">ICMP 257</strain>
    </source>
</reference>
<dbReference type="EMBL" id="JBHSJE010000002">
    <property type="protein sequence ID" value="MFC4978755.1"/>
    <property type="molecule type" value="Genomic_DNA"/>
</dbReference>
<dbReference type="Proteomes" id="UP001595908">
    <property type="component" value="Unassembled WGS sequence"/>
</dbReference>
<accession>A0ABV9V6D3</accession>
<gene>
    <name evidence="1" type="ORF">ACFPL4_10270</name>
</gene>
<dbReference type="Gene3D" id="3.40.50.1110">
    <property type="entry name" value="SGNH hydrolase"/>
    <property type="match status" value="1"/>
</dbReference>
<name>A0ABV9V6D3_STRAZ</name>
<organism evidence="1 2">
    <name type="scientific">Streptomyces atroolivaceus</name>
    <dbReference type="NCBI Taxonomy" id="66869"/>
    <lineage>
        <taxon>Bacteria</taxon>
        <taxon>Bacillati</taxon>
        <taxon>Actinomycetota</taxon>
        <taxon>Actinomycetes</taxon>
        <taxon>Kitasatosporales</taxon>
        <taxon>Streptomycetaceae</taxon>
        <taxon>Streptomyces</taxon>
    </lineage>
</organism>